<dbReference type="Pfam" id="PF00439">
    <property type="entry name" value="Bromodomain"/>
    <property type="match status" value="1"/>
</dbReference>
<evidence type="ECO:0000259" key="15">
    <source>
        <dbReference type="PROSITE" id="PS51805"/>
    </source>
</evidence>
<dbReference type="PROSITE" id="PS50016">
    <property type="entry name" value="ZF_PHD_2"/>
    <property type="match status" value="1"/>
</dbReference>
<dbReference type="InterPro" id="IPR019786">
    <property type="entry name" value="Zinc_finger_PHD-type_CS"/>
</dbReference>
<dbReference type="Pfam" id="PF10513">
    <property type="entry name" value="EPL1"/>
    <property type="match status" value="1"/>
</dbReference>
<dbReference type="PANTHER" id="PTHR13793:SF107">
    <property type="entry name" value="BROMODOMAIN-CONTAINING PROTEIN HOMOLOG"/>
    <property type="match status" value="1"/>
</dbReference>
<dbReference type="STRING" id="286115.A0A507CQF7"/>
<dbReference type="CDD" id="cd15492">
    <property type="entry name" value="PHD_BRPF_JADE_like"/>
    <property type="match status" value="1"/>
</dbReference>
<dbReference type="GO" id="GO:0006357">
    <property type="term" value="P:regulation of transcription by RNA polymerase II"/>
    <property type="evidence" value="ECO:0007669"/>
    <property type="project" value="TreeGrafter"/>
</dbReference>
<dbReference type="GO" id="GO:0006325">
    <property type="term" value="P:chromatin organization"/>
    <property type="evidence" value="ECO:0007669"/>
    <property type="project" value="UniProtKB-ARBA"/>
</dbReference>
<feature type="region of interest" description="Disordered" evidence="12">
    <location>
        <begin position="1"/>
        <end position="152"/>
    </location>
</feature>
<feature type="domain" description="Bromo" evidence="13">
    <location>
        <begin position="764"/>
        <end position="834"/>
    </location>
</feature>
<dbReference type="PROSITE" id="PS51805">
    <property type="entry name" value="EPHD"/>
    <property type="match status" value="1"/>
</dbReference>
<evidence type="ECO:0000256" key="1">
    <source>
        <dbReference type="ARBA" id="ARBA00004123"/>
    </source>
</evidence>
<evidence type="ECO:0000256" key="10">
    <source>
        <dbReference type="PROSITE-ProRule" id="PRU00146"/>
    </source>
</evidence>
<feature type="region of interest" description="Disordered" evidence="12">
    <location>
        <begin position="1020"/>
        <end position="1103"/>
    </location>
</feature>
<keyword evidence="5 10" id="KW-0863">Zinc-finger</keyword>
<protein>
    <recommendedName>
        <fullName evidence="18">Histone acetyltransferase</fullName>
    </recommendedName>
</protein>
<dbReference type="SUPFAM" id="SSF57903">
    <property type="entry name" value="FYVE/PHD zinc finger"/>
    <property type="match status" value="1"/>
</dbReference>
<comment type="subcellular location">
    <subcellularLocation>
        <location evidence="1">Nucleus</location>
    </subcellularLocation>
</comment>
<keyword evidence="7 9" id="KW-0103">Bromodomain</keyword>
<dbReference type="Pfam" id="PF13832">
    <property type="entry name" value="zf-HC5HC2H_2"/>
    <property type="match status" value="1"/>
</dbReference>
<dbReference type="PRINTS" id="PR00503">
    <property type="entry name" value="BROMODOMAIN"/>
</dbReference>
<evidence type="ECO:0000256" key="11">
    <source>
        <dbReference type="SAM" id="Coils"/>
    </source>
</evidence>
<dbReference type="PROSITE" id="PS01359">
    <property type="entry name" value="ZF_PHD_1"/>
    <property type="match status" value="1"/>
</dbReference>
<evidence type="ECO:0000256" key="8">
    <source>
        <dbReference type="ARBA" id="ARBA00023242"/>
    </source>
</evidence>
<dbReference type="PANTHER" id="PTHR13793">
    <property type="entry name" value="PHD FINGER PROTEINS"/>
    <property type="match status" value="1"/>
</dbReference>
<feature type="compositionally biased region" description="Basic and acidic residues" evidence="12">
    <location>
        <begin position="1"/>
        <end position="17"/>
    </location>
</feature>
<dbReference type="EMBL" id="QEAN01000273">
    <property type="protein sequence ID" value="TPX41382.1"/>
    <property type="molecule type" value="Genomic_DNA"/>
</dbReference>
<dbReference type="InterPro" id="IPR034732">
    <property type="entry name" value="EPHD"/>
</dbReference>
<evidence type="ECO:0000259" key="14">
    <source>
        <dbReference type="PROSITE" id="PS50016"/>
    </source>
</evidence>
<dbReference type="InterPro" id="IPR018359">
    <property type="entry name" value="Bromodomain_CS"/>
</dbReference>
<comment type="caution">
    <text evidence="16">The sequence shown here is derived from an EMBL/GenBank/DDBJ whole genome shotgun (WGS) entry which is preliminary data.</text>
</comment>
<feature type="coiled-coil region" evidence="11">
    <location>
        <begin position="912"/>
        <end position="941"/>
    </location>
</feature>
<dbReference type="FunFam" id="3.30.40.10:FF:000007">
    <property type="entry name" value="Bromodomain containing 1, isoform CRA_b"/>
    <property type="match status" value="1"/>
</dbReference>
<feature type="compositionally biased region" description="Low complexity" evidence="12">
    <location>
        <begin position="50"/>
        <end position="61"/>
    </location>
</feature>
<evidence type="ECO:0000256" key="7">
    <source>
        <dbReference type="ARBA" id="ARBA00023117"/>
    </source>
</evidence>
<evidence type="ECO:0000256" key="3">
    <source>
        <dbReference type="ARBA" id="ARBA00022723"/>
    </source>
</evidence>
<organism evidence="16 17">
    <name type="scientific">Synchytrium endobioticum</name>
    <dbReference type="NCBI Taxonomy" id="286115"/>
    <lineage>
        <taxon>Eukaryota</taxon>
        <taxon>Fungi</taxon>
        <taxon>Fungi incertae sedis</taxon>
        <taxon>Chytridiomycota</taxon>
        <taxon>Chytridiomycota incertae sedis</taxon>
        <taxon>Chytridiomycetes</taxon>
        <taxon>Synchytriales</taxon>
        <taxon>Synchytriaceae</taxon>
        <taxon>Synchytrium</taxon>
    </lineage>
</organism>
<dbReference type="Gene3D" id="3.30.40.10">
    <property type="entry name" value="Zinc/RING finger domain, C3HC4 (zinc finger)"/>
    <property type="match status" value="2"/>
</dbReference>
<keyword evidence="6" id="KW-0862">Zinc</keyword>
<dbReference type="VEuPathDB" id="FungiDB:SeMB42_g05591"/>
<dbReference type="GO" id="GO:0008270">
    <property type="term" value="F:zinc ion binding"/>
    <property type="evidence" value="ECO:0007669"/>
    <property type="project" value="UniProtKB-KW"/>
</dbReference>
<dbReference type="CDD" id="cd15670">
    <property type="entry name" value="ePHD_BRPF"/>
    <property type="match status" value="1"/>
</dbReference>
<accession>A0A507CQF7</accession>
<dbReference type="InterPro" id="IPR013083">
    <property type="entry name" value="Znf_RING/FYVE/PHD"/>
</dbReference>
<dbReference type="GO" id="GO:0005634">
    <property type="term" value="C:nucleus"/>
    <property type="evidence" value="ECO:0007669"/>
    <property type="project" value="UniProtKB-SubCell"/>
</dbReference>
<dbReference type="InterPro" id="IPR001487">
    <property type="entry name" value="Bromodomain"/>
</dbReference>
<feature type="domain" description="PHD-type" evidence="14">
    <location>
        <begin position="368"/>
        <end position="418"/>
    </location>
</feature>
<keyword evidence="17" id="KW-1185">Reference proteome</keyword>
<feature type="compositionally biased region" description="Basic residues" evidence="12">
    <location>
        <begin position="583"/>
        <end position="594"/>
    </location>
</feature>
<dbReference type="InterPro" id="IPR011011">
    <property type="entry name" value="Znf_FYVE_PHD"/>
</dbReference>
<dbReference type="Pfam" id="PF13831">
    <property type="entry name" value="PHD_2"/>
    <property type="match status" value="1"/>
</dbReference>
<keyword evidence="11" id="KW-0175">Coiled coil</keyword>
<reference evidence="16 17" key="1">
    <citation type="journal article" date="2019" name="Sci. Rep.">
        <title>Comparative genomics of chytrid fungi reveal insights into the obligate biotrophic and pathogenic lifestyle of Synchytrium endobioticum.</title>
        <authorList>
            <person name="van de Vossenberg B.T.L.H."/>
            <person name="Warris S."/>
            <person name="Nguyen H.D.T."/>
            <person name="van Gent-Pelzer M.P.E."/>
            <person name="Joly D.L."/>
            <person name="van de Geest H.C."/>
            <person name="Bonants P.J.M."/>
            <person name="Smith D.S."/>
            <person name="Levesque C.A."/>
            <person name="van der Lee T.A.J."/>
        </authorList>
    </citation>
    <scope>NUCLEOTIDE SEQUENCE [LARGE SCALE GENOMIC DNA]</scope>
    <source>
        <strain evidence="16 17">MB42</strain>
    </source>
</reference>
<evidence type="ECO:0000256" key="12">
    <source>
        <dbReference type="SAM" id="MobiDB-lite"/>
    </source>
</evidence>
<feature type="compositionally biased region" description="Basic and acidic residues" evidence="12">
    <location>
        <begin position="1023"/>
        <end position="1048"/>
    </location>
</feature>
<feature type="region of interest" description="Disordered" evidence="12">
    <location>
        <begin position="966"/>
        <end position="1000"/>
    </location>
</feature>
<keyword evidence="4" id="KW-0677">Repeat</keyword>
<evidence type="ECO:0000256" key="9">
    <source>
        <dbReference type="PROSITE-ProRule" id="PRU00035"/>
    </source>
</evidence>
<evidence type="ECO:0000313" key="17">
    <source>
        <dbReference type="Proteomes" id="UP000317494"/>
    </source>
</evidence>
<sequence>MQVDHEPSNHQDEDAAHGKRPRHRPTVALAPTRASSRRPHRRVESDDDATPTTAITTESSSRPPTPLDTNYSAIGDANRPSRRRARRDSQSQSPTRSSRPRKRFRKSSASVQPEDSRSVASIDAGEEEPKSDRPLEERSFNELWPDLDPQRPLPVLRFPKLDVEMIPVSVDHTTSRNDSENLQPTETNTNRRTKKKPLIRTPSPDKITNSDVRVEDTPHDGTGGLLAGYFHFRRDHYLRVEEPTAIPPLNIDISKPVPKPSFRHVQIPTPLDNEAYVRTGPKGVSYRGSYIRYIEPSEDELAERVEYDMDEQDKAWLLAYNQERRGDGVPDISEAFFELIMDRFEKEWFDLTKDLQKEIKAEMEYPEDIVCAVCDDGEAENSNAIVFCDGCNLAVHQDCYGIPFIPEGQYLCRKCMISPETPVSCVFCPNEGGAFKQTATNRWAHVLCALFIPEVGFRNPTYMEPVDNIDKVPKSRWKLTCYLCKRKKGACIQCAQKNCYLAYHVTCAQKCKLYMKMKSHNPTFDDNLTKTFCDKHTPREHREGFDVEARIAELQQVLTPVDGDDENAMVLDQEEEDADTLSRKRRRSRKSKLRRIMDDDDDEPEPETNISRTAVPSHAAKSAQAHSADFTPSAPVLPIYIINVVINEVAKMNIRKKNHFVEDAARYWSLKRESRRGAPLLKRLHLEPWTANASAMKEDEKLKAQRYEVLTYIRRGLERARTLAELVRKREREKLRRMQVQREYIDHLLFPLNKPFRSLLDDLKKYDSYQFFHVAVRAEDVPDYYDVIKNPMDFSSMEKKLDNNEYRIVDDFEVDVNLICTNCMLYNKPDTVYWRTAQRMQKKAQPMFGQLRAKIETWNLHRETGILNVELSPFIFSYGPPSDYVDPAEIAEREARVDERIRRETEDVVHAVAEAEAAAVAAEAARQKAEQKAQRDAAKQEERLADVVAALTSPKALRNRVIEDAMGNPVAEKIPGSSPPPPPSSQRRESTQSPERPAVTSLAVCNDVAIVRSRSSETCIPDNYKECRNDKSYHKPTRGDSSKEKSIAERPPLPPAAVILDSPVDSNRQPPAKQPRTRTSTSNEDSVVNIMPPPITSRNNSNAKISTIPTAPPSKSSSPPLVANKIKLLPPTKLIEARKGKVYEEAVKRVLSGNLAAPAAVAGGRSASSRRVFQLKPFGEAVPLHAMDHFVPFDDKTNDWLWEVIHTLRDVLNIE</sequence>
<evidence type="ECO:0000259" key="13">
    <source>
        <dbReference type="PROSITE" id="PS50014"/>
    </source>
</evidence>
<feature type="domain" description="PHD-type" evidence="15">
    <location>
        <begin position="422"/>
        <end position="537"/>
    </location>
</feature>
<feature type="compositionally biased region" description="Acidic residues" evidence="12">
    <location>
        <begin position="562"/>
        <end position="579"/>
    </location>
</feature>
<gene>
    <name evidence="16" type="ORF">SeMB42_g05591</name>
</gene>
<keyword evidence="2" id="KW-0597">Phosphoprotein</keyword>
<evidence type="ECO:0000256" key="2">
    <source>
        <dbReference type="ARBA" id="ARBA00022553"/>
    </source>
</evidence>
<dbReference type="SUPFAM" id="SSF47370">
    <property type="entry name" value="Bromodomain"/>
    <property type="match status" value="1"/>
</dbReference>
<feature type="region of interest" description="Disordered" evidence="12">
    <location>
        <begin position="562"/>
        <end position="628"/>
    </location>
</feature>
<dbReference type="InterPro" id="IPR036427">
    <property type="entry name" value="Bromodomain-like_sf"/>
</dbReference>
<keyword evidence="3" id="KW-0479">Metal-binding</keyword>
<dbReference type="Proteomes" id="UP000317494">
    <property type="component" value="Unassembled WGS sequence"/>
</dbReference>
<evidence type="ECO:0000313" key="16">
    <source>
        <dbReference type="EMBL" id="TPX41382.1"/>
    </source>
</evidence>
<keyword evidence="8" id="KW-0539">Nucleus</keyword>
<dbReference type="PROSITE" id="PS00633">
    <property type="entry name" value="BROMODOMAIN_1"/>
    <property type="match status" value="1"/>
</dbReference>
<dbReference type="SMART" id="SM00249">
    <property type="entry name" value="PHD"/>
    <property type="match status" value="2"/>
</dbReference>
<evidence type="ECO:0000256" key="4">
    <source>
        <dbReference type="ARBA" id="ARBA00022737"/>
    </source>
</evidence>
<dbReference type="InterPro" id="IPR019787">
    <property type="entry name" value="Znf_PHD-finger"/>
</dbReference>
<feature type="compositionally biased region" description="Polar residues" evidence="12">
    <location>
        <begin position="1077"/>
        <end position="1086"/>
    </location>
</feature>
<dbReference type="InterPro" id="IPR050701">
    <property type="entry name" value="Histone_Mod_Regulator"/>
</dbReference>
<evidence type="ECO:0000256" key="6">
    <source>
        <dbReference type="ARBA" id="ARBA00022833"/>
    </source>
</evidence>
<dbReference type="AlphaFoldDB" id="A0A507CQF7"/>
<dbReference type="SMART" id="SM00297">
    <property type="entry name" value="BROMO"/>
    <property type="match status" value="1"/>
</dbReference>
<feature type="compositionally biased region" description="Basic and acidic residues" evidence="12">
    <location>
        <begin position="127"/>
        <end position="140"/>
    </location>
</feature>
<proteinExistence type="predicted"/>
<feature type="compositionally biased region" description="Low complexity" evidence="12">
    <location>
        <begin position="617"/>
        <end position="628"/>
    </location>
</feature>
<name>A0A507CQF7_9FUNG</name>
<dbReference type="Gene3D" id="1.20.920.10">
    <property type="entry name" value="Bromodomain-like"/>
    <property type="match status" value="1"/>
</dbReference>
<evidence type="ECO:0000256" key="5">
    <source>
        <dbReference type="ARBA" id="ARBA00022771"/>
    </source>
</evidence>
<dbReference type="FunFam" id="3.30.40.10:FF:000008">
    <property type="entry name" value="Bromodomain containing 1, isoform CRA_a"/>
    <property type="match status" value="1"/>
</dbReference>
<evidence type="ECO:0008006" key="18">
    <source>
        <dbReference type="Google" id="ProtNLM"/>
    </source>
</evidence>
<feature type="region of interest" description="Disordered" evidence="12">
    <location>
        <begin position="170"/>
        <end position="219"/>
    </location>
</feature>
<dbReference type="InterPro" id="IPR001965">
    <property type="entry name" value="Znf_PHD"/>
</dbReference>
<dbReference type="PROSITE" id="PS50014">
    <property type="entry name" value="BROMODOMAIN_2"/>
    <property type="match status" value="1"/>
</dbReference>
<dbReference type="InterPro" id="IPR019542">
    <property type="entry name" value="Enhancer_polycomb-like_N"/>
</dbReference>